<dbReference type="GO" id="GO:0048544">
    <property type="term" value="P:recognition of pollen"/>
    <property type="evidence" value="ECO:0007669"/>
    <property type="project" value="InterPro"/>
</dbReference>
<comment type="caution">
    <text evidence="20">Lacks conserved residue(s) required for the propagation of feature annotation.</text>
</comment>
<dbReference type="SUPFAM" id="SSF56112">
    <property type="entry name" value="Protein kinase-like (PK-like)"/>
    <property type="match status" value="2"/>
</dbReference>
<dbReference type="Gene3D" id="1.10.510.10">
    <property type="entry name" value="Transferase(Phosphotransferase) domain 1"/>
    <property type="match status" value="2"/>
</dbReference>
<dbReference type="InterPro" id="IPR000719">
    <property type="entry name" value="Prot_kinase_dom"/>
</dbReference>
<dbReference type="FunFam" id="2.90.10.10:FF:000005">
    <property type="entry name" value="G-type lectin S-receptor-like serine/threonine-protein kinase"/>
    <property type="match status" value="1"/>
</dbReference>
<evidence type="ECO:0000259" key="23">
    <source>
        <dbReference type="PROSITE" id="PS50011"/>
    </source>
</evidence>
<keyword evidence="4" id="KW-0723">Serine/threonine-protein kinase</keyword>
<dbReference type="Pfam" id="PF00954">
    <property type="entry name" value="S_locus_glycop"/>
    <property type="match status" value="2"/>
</dbReference>
<dbReference type="FunFam" id="1.10.510.10:FF:000060">
    <property type="entry name" value="G-type lectin S-receptor-like serine/threonine-protein kinase"/>
    <property type="match status" value="2"/>
</dbReference>
<dbReference type="GO" id="GO:0005886">
    <property type="term" value="C:plasma membrane"/>
    <property type="evidence" value="ECO:0007669"/>
    <property type="project" value="UniProtKB-SubCell"/>
</dbReference>
<comment type="caution">
    <text evidence="27">The sequence shown here is derived from an EMBL/GenBank/DDBJ whole genome shotgun (WGS) entry which is preliminary data.</text>
</comment>
<evidence type="ECO:0000256" key="11">
    <source>
        <dbReference type="ARBA" id="ARBA00022777"/>
    </source>
</evidence>
<dbReference type="Gene3D" id="3.50.4.10">
    <property type="entry name" value="Hepatocyte Growth Factor"/>
    <property type="match status" value="1"/>
</dbReference>
<evidence type="ECO:0000313" key="28">
    <source>
        <dbReference type="Proteomes" id="UP000092600"/>
    </source>
</evidence>
<feature type="domain" description="Bulb-type lectin" evidence="25">
    <location>
        <begin position="830"/>
        <end position="952"/>
    </location>
</feature>
<evidence type="ECO:0000259" key="25">
    <source>
        <dbReference type="PROSITE" id="PS50927"/>
    </source>
</evidence>
<dbReference type="CDD" id="cd01098">
    <property type="entry name" value="PAN_AP_plant"/>
    <property type="match status" value="2"/>
</dbReference>
<dbReference type="InterPro" id="IPR000742">
    <property type="entry name" value="EGF"/>
</dbReference>
<organism evidence="27 28">
    <name type="scientific">Ananas comosus</name>
    <name type="common">Pineapple</name>
    <name type="synonym">Ananas ananas</name>
    <dbReference type="NCBI Taxonomy" id="4615"/>
    <lineage>
        <taxon>Eukaryota</taxon>
        <taxon>Viridiplantae</taxon>
        <taxon>Streptophyta</taxon>
        <taxon>Embryophyta</taxon>
        <taxon>Tracheophyta</taxon>
        <taxon>Spermatophyta</taxon>
        <taxon>Magnoliopsida</taxon>
        <taxon>Liliopsida</taxon>
        <taxon>Poales</taxon>
        <taxon>Bromeliaceae</taxon>
        <taxon>Bromelioideae</taxon>
        <taxon>Ananas</taxon>
    </lineage>
</organism>
<dbReference type="EMBL" id="LSRQ01004887">
    <property type="protein sequence ID" value="OAY68547.1"/>
    <property type="molecule type" value="Genomic_DNA"/>
</dbReference>
<keyword evidence="12" id="KW-0067">ATP-binding</keyword>
<gene>
    <name evidence="27" type="ORF">ACMD2_14383</name>
</gene>
<dbReference type="Pfam" id="PF01453">
    <property type="entry name" value="B_lectin"/>
    <property type="match status" value="2"/>
</dbReference>
<evidence type="ECO:0000313" key="27">
    <source>
        <dbReference type="EMBL" id="OAY68547.1"/>
    </source>
</evidence>
<keyword evidence="17" id="KW-0325">Glycoprotein</keyword>
<evidence type="ECO:0000256" key="15">
    <source>
        <dbReference type="ARBA" id="ARBA00023157"/>
    </source>
</evidence>
<dbReference type="CDD" id="cd14066">
    <property type="entry name" value="STKc_IRAK"/>
    <property type="match status" value="2"/>
</dbReference>
<dbReference type="STRING" id="4615.A0A199UUR3"/>
<accession>A0A199UUR3</accession>
<keyword evidence="13" id="KW-1133">Transmembrane helix</keyword>
<evidence type="ECO:0000256" key="12">
    <source>
        <dbReference type="ARBA" id="ARBA00022840"/>
    </source>
</evidence>
<dbReference type="InterPro" id="IPR008271">
    <property type="entry name" value="Ser/Thr_kinase_AS"/>
</dbReference>
<protein>
    <recommendedName>
        <fullName evidence="2">non-specific serine/threonine protein kinase</fullName>
        <ecNumber evidence="2">2.7.11.1</ecNumber>
    </recommendedName>
</protein>
<evidence type="ECO:0000256" key="6">
    <source>
        <dbReference type="ARBA" id="ARBA00022679"/>
    </source>
</evidence>
<feature type="compositionally biased region" description="Basic and acidic residues" evidence="21">
    <location>
        <begin position="1304"/>
        <end position="1317"/>
    </location>
</feature>
<dbReference type="PROSITE" id="PS50026">
    <property type="entry name" value="EGF_3"/>
    <property type="match status" value="1"/>
</dbReference>
<evidence type="ECO:0000256" key="20">
    <source>
        <dbReference type="PROSITE-ProRule" id="PRU00076"/>
    </source>
</evidence>
<dbReference type="CDD" id="cd00028">
    <property type="entry name" value="B_lectin"/>
    <property type="match status" value="2"/>
</dbReference>
<keyword evidence="20" id="KW-0245">EGF-like domain</keyword>
<dbReference type="PROSITE" id="PS50927">
    <property type="entry name" value="BULB_LECTIN"/>
    <property type="match status" value="2"/>
</dbReference>
<evidence type="ECO:0000256" key="7">
    <source>
        <dbReference type="ARBA" id="ARBA00022692"/>
    </source>
</evidence>
<evidence type="ECO:0000256" key="10">
    <source>
        <dbReference type="ARBA" id="ARBA00022741"/>
    </source>
</evidence>
<evidence type="ECO:0000256" key="9">
    <source>
        <dbReference type="ARBA" id="ARBA00022734"/>
    </source>
</evidence>
<name>A0A199UUR3_ANACO</name>
<dbReference type="InterPro" id="IPR003609">
    <property type="entry name" value="Pan_app"/>
</dbReference>
<dbReference type="GO" id="GO:0030246">
    <property type="term" value="F:carbohydrate binding"/>
    <property type="evidence" value="ECO:0007669"/>
    <property type="project" value="UniProtKB-KW"/>
</dbReference>
<reference evidence="27 28" key="1">
    <citation type="journal article" date="2016" name="DNA Res.">
        <title>The draft genome of MD-2 pineapple using hybrid error correction of long reads.</title>
        <authorList>
            <person name="Redwan R.M."/>
            <person name="Saidin A."/>
            <person name="Kumar S.V."/>
        </authorList>
    </citation>
    <scope>NUCLEOTIDE SEQUENCE [LARGE SCALE GENOMIC DNA]</scope>
    <source>
        <strain evidence="28">cv. MD2</strain>
        <tissue evidence="27">Leaf</tissue>
    </source>
</reference>
<evidence type="ECO:0000256" key="17">
    <source>
        <dbReference type="ARBA" id="ARBA00023180"/>
    </source>
</evidence>
<evidence type="ECO:0000256" key="22">
    <source>
        <dbReference type="SAM" id="SignalP"/>
    </source>
</evidence>
<dbReference type="Pfam" id="PF07714">
    <property type="entry name" value="PK_Tyr_Ser-Thr"/>
    <property type="match status" value="2"/>
</dbReference>
<evidence type="ECO:0000256" key="13">
    <source>
        <dbReference type="ARBA" id="ARBA00022989"/>
    </source>
</evidence>
<dbReference type="PROSITE" id="PS50948">
    <property type="entry name" value="PAN"/>
    <property type="match status" value="2"/>
</dbReference>
<dbReference type="FunFam" id="3.30.200.20:FF:000195">
    <property type="entry name" value="G-type lectin S-receptor-like serine/threonine-protein kinase"/>
    <property type="match status" value="1"/>
</dbReference>
<feature type="domain" description="EGF-like" evidence="24">
    <location>
        <begin position="1092"/>
        <end position="1128"/>
    </location>
</feature>
<keyword evidence="15" id="KW-1015">Disulfide bond</keyword>
<keyword evidence="10" id="KW-0547">Nucleotide-binding</keyword>
<feature type="signal peptide" evidence="22">
    <location>
        <begin position="1"/>
        <end position="26"/>
    </location>
</feature>
<evidence type="ECO:0000259" key="24">
    <source>
        <dbReference type="PROSITE" id="PS50026"/>
    </source>
</evidence>
<evidence type="ECO:0000256" key="8">
    <source>
        <dbReference type="ARBA" id="ARBA00022729"/>
    </source>
</evidence>
<evidence type="ECO:0000256" key="3">
    <source>
        <dbReference type="ARBA" id="ARBA00022475"/>
    </source>
</evidence>
<dbReference type="FunFam" id="2.90.10.10:FF:000009">
    <property type="entry name" value="Receptor-like serine/threonine-protein kinase SD1-8"/>
    <property type="match status" value="1"/>
</dbReference>
<dbReference type="EC" id="2.7.11.1" evidence="2"/>
<dbReference type="SMART" id="SM00473">
    <property type="entry name" value="PAN_AP"/>
    <property type="match status" value="2"/>
</dbReference>
<proteinExistence type="predicted"/>
<evidence type="ECO:0000256" key="4">
    <source>
        <dbReference type="ARBA" id="ARBA00022527"/>
    </source>
</evidence>
<dbReference type="InterPro" id="IPR000858">
    <property type="entry name" value="S_locus_glycoprot_dom"/>
</dbReference>
<dbReference type="InterPro" id="IPR036426">
    <property type="entry name" value="Bulb-type_lectin_dom_sf"/>
</dbReference>
<keyword evidence="11 27" id="KW-0418">Kinase</keyword>
<dbReference type="InterPro" id="IPR011009">
    <property type="entry name" value="Kinase-like_dom_sf"/>
</dbReference>
<evidence type="ECO:0000259" key="26">
    <source>
        <dbReference type="PROSITE" id="PS50948"/>
    </source>
</evidence>
<dbReference type="CDD" id="cd00054">
    <property type="entry name" value="EGF_CA"/>
    <property type="match status" value="1"/>
</dbReference>
<dbReference type="PROSITE" id="PS50011">
    <property type="entry name" value="PROTEIN_KINASE_DOM"/>
    <property type="match status" value="2"/>
</dbReference>
<dbReference type="InterPro" id="IPR001245">
    <property type="entry name" value="Ser-Thr/Tyr_kinase_cat_dom"/>
</dbReference>
<evidence type="ECO:0000256" key="18">
    <source>
        <dbReference type="ARBA" id="ARBA00047899"/>
    </source>
</evidence>
<comment type="subcellular location">
    <subcellularLocation>
        <location evidence="1">Cell membrane</location>
        <topology evidence="1">Single-pass type I membrane protein</topology>
    </subcellularLocation>
</comment>
<evidence type="ECO:0000256" key="14">
    <source>
        <dbReference type="ARBA" id="ARBA00023136"/>
    </source>
</evidence>
<dbReference type="PANTHER" id="PTHR27002:SF616">
    <property type="entry name" value="RECEPTOR-LIKE SERINE_THREONINE-PROTEIN KINASE"/>
    <property type="match status" value="1"/>
</dbReference>
<feature type="chain" id="PRO_5008285461" description="non-specific serine/threonine protein kinase" evidence="22">
    <location>
        <begin position="27"/>
        <end position="1701"/>
    </location>
</feature>
<keyword evidence="3" id="KW-1003">Cell membrane</keyword>
<keyword evidence="7" id="KW-0812">Transmembrane</keyword>
<keyword evidence="8 22" id="KW-0732">Signal</keyword>
<keyword evidence="16 27" id="KW-0675">Receptor</keyword>
<feature type="domain" description="Apple" evidence="26">
    <location>
        <begin position="338"/>
        <end position="412"/>
    </location>
</feature>
<sequence length="1701" mass="188208">MVRSSSSSFTLLHLIGVFALTSRCSCSTTDSLLANQSLPDGKTLVSASGTFQLGFFSPGNSANRYVGIWFDQIPSQTVVWVGNRGSPLVDATGSLVVNYDGDLMVVDGKGSSTTLGFGSGMRDAKATILDSGNFVLSESGNSSNILWQSFDDPTDTWLPGMKIGLFGRQNRLLTSWASSDDPSPGDFSFGVDPLSSDQLSIWRKERVYWTSGFWNGTKQIGNPSSTISSVSFEFVYRDEIEIYVTYTYDSKDVPSMFVIDSAGQIQWLTWIKDDQGWLLSWALPRSYCDVYNACGSFGVCDSLGSPPCSCLTGFVPKSPTDWKNLAFTGCPRMANLQCGSSGEIDRFVETSNMVFPLNPQVFYVGRAEECESECLNNCNCTAYAMLATCNLWEGELMNLKVLNPSDYNDSKVANGTIYIRLAASEFASAGDKRKKRKKRKNLIVGRKKSYGQQSVITFGTTEAISLWETEERGSQFSMFDFSRISNATNNFSAENKLGEGGFGPVYKGLLPGGQDIAVKRLAAHSGQGLVEFKNEILLIAKLQHRNLVRLLGCCIQGEEKILVYEYMPNKSLDFFLFDKTARTLLEWRKRFNIIDGIAQGLLYLHKHSRLRIIHRDLKASNILLDEEMNPKISDFGMARIFGSNETQANTNRVVGTYGYMSPEYAMEGLFSVKSDVFSFGVLLLEIVSGLRNAGFHQYGNSLSLLGHAWELWREGRWIELVDESLGEGCPEEVLRCIHVALTCVQENAVDRPTMSEVIAMLSSENASLPDPKQPAFITVRIAVETNTDGACSPNVVTVSVPEAMRTRPCPLLLHFLLPLLIFFISPSIAADSLTPATSIAANQTLVSAGGAYKLGFFTPPGSSNTFLGMWYNNIPVQTVVWVANRANPIVNSTGVLTLDPTGVLFLADRLGNVVWNSSSGSLNITNPTAQLLDSGNLVLRGESSSNATEEIVWQSFDHPTDTLFAGMKLGYKFKTGLNRYINSWLNTNDPSPGEYSFKMDPRGVPEFYLYQWSTRIYASGPWNGEEFTGVPDLKSNDMLKFLFVSNPDEAYYTYEIENSSIISRFVMNSSGLLQRYVWINSTQSWSVFWSDPKDDCDDYRACGPYGVCNVDDSPICNCLPGFEPRFPQEWNLRDGSGGCVRKTQLSCAGDGFLPYQNVKLPESTNATVNMSLSLEECKQSCLQNCSCKAYATANVSGGGSGCIIWTDDLFDMRQFDQFGQNLYVRLAAADIPNLNATSSGGDSNNNKLAIILPTISGVLLLGACGFFIWKKKKAKNQSEIVSFPPNVGNRPISVRVKNQVGKDSTQDHSLEDETSTHEDLDLPTFDLGVILDATDSFALANKIGEGGFGPVYMGKLEDGQDIAVKRLSRRSSQGIDEFKNEVKLIAKLQHRNLVRLLGCCIHGEERMLIYEFMHNRSLNTFIFDEEKRAQLSWEKRFEIILGIARGLLYLHQDSRFRIIHRDLKASNILLDREMTPKISDFGIARIFGADQTDAYTRKVVGTGYMSPEYAMDGVFSIKSDVFSFGVLVLEIVSGKRNRGFYHSELDLNLLRYAWRLWKEGKSLEFLDPKVTSCAACEVERCIQVALLCVQEQPRHRPMMSSVTMMLGSETASMPFPNEPAFSIGRGFSDIESSSQSHTANIVTVTIVEVTSFNVLESCLLDDDSVSVGIILLTKPGCCGVRSDDPSLPSIETTADIRGRSL</sequence>
<keyword evidence="6" id="KW-0808">Transferase</keyword>
<feature type="domain" description="Bulb-type lectin" evidence="25">
    <location>
        <begin position="29"/>
        <end position="149"/>
    </location>
</feature>
<dbReference type="SMART" id="SM00108">
    <property type="entry name" value="B_lectin"/>
    <property type="match status" value="2"/>
</dbReference>
<dbReference type="Gene3D" id="2.90.10.10">
    <property type="entry name" value="Bulb-type lectin domain"/>
    <property type="match status" value="2"/>
</dbReference>
<dbReference type="GO" id="GO:0051707">
    <property type="term" value="P:response to other organism"/>
    <property type="evidence" value="ECO:0007669"/>
    <property type="project" value="UniProtKB-ARBA"/>
</dbReference>
<dbReference type="PANTHER" id="PTHR27002">
    <property type="entry name" value="RECEPTOR-LIKE SERINE/THREONINE-PROTEIN KINASE SD1-8"/>
    <property type="match status" value="1"/>
</dbReference>
<dbReference type="PROSITE" id="PS00108">
    <property type="entry name" value="PROTEIN_KINASE_ST"/>
    <property type="match status" value="2"/>
</dbReference>
<comment type="catalytic activity">
    <reaction evidence="19">
        <text>L-seryl-[protein] + ATP = O-phospho-L-seryl-[protein] + ADP + H(+)</text>
        <dbReference type="Rhea" id="RHEA:17989"/>
        <dbReference type="Rhea" id="RHEA-COMP:9863"/>
        <dbReference type="Rhea" id="RHEA-COMP:11604"/>
        <dbReference type="ChEBI" id="CHEBI:15378"/>
        <dbReference type="ChEBI" id="CHEBI:29999"/>
        <dbReference type="ChEBI" id="CHEBI:30616"/>
        <dbReference type="ChEBI" id="CHEBI:83421"/>
        <dbReference type="ChEBI" id="CHEBI:456216"/>
        <dbReference type="EC" id="2.7.11.1"/>
    </reaction>
</comment>
<feature type="domain" description="Protein kinase" evidence="23">
    <location>
        <begin position="1337"/>
        <end position="1616"/>
    </location>
</feature>
<dbReference type="FunFam" id="3.30.200.20:FF:000330">
    <property type="entry name" value="G-type lectin S-receptor-like serine/threonine-protein kinase At4g03230"/>
    <property type="match status" value="1"/>
</dbReference>
<dbReference type="SMART" id="SM00220">
    <property type="entry name" value="S_TKc"/>
    <property type="match status" value="2"/>
</dbReference>
<evidence type="ECO:0000256" key="1">
    <source>
        <dbReference type="ARBA" id="ARBA00004251"/>
    </source>
</evidence>
<dbReference type="Gene3D" id="3.30.200.20">
    <property type="entry name" value="Phosphorylase Kinase, domain 1"/>
    <property type="match status" value="2"/>
</dbReference>
<evidence type="ECO:0000256" key="21">
    <source>
        <dbReference type="SAM" id="MobiDB-lite"/>
    </source>
</evidence>
<dbReference type="Proteomes" id="UP000092600">
    <property type="component" value="Unassembled WGS sequence"/>
</dbReference>
<dbReference type="InterPro" id="IPR021820">
    <property type="entry name" value="S-locus_recpt_kinase_C"/>
</dbReference>
<dbReference type="SUPFAM" id="SSF51110">
    <property type="entry name" value="alpha-D-mannose-specific plant lectins"/>
    <property type="match status" value="2"/>
</dbReference>
<dbReference type="GO" id="GO:0004674">
    <property type="term" value="F:protein serine/threonine kinase activity"/>
    <property type="evidence" value="ECO:0007669"/>
    <property type="project" value="UniProtKB-KW"/>
</dbReference>
<evidence type="ECO:0000256" key="5">
    <source>
        <dbReference type="ARBA" id="ARBA00022553"/>
    </source>
</evidence>
<feature type="domain" description="Protein kinase" evidence="23">
    <location>
        <begin position="491"/>
        <end position="776"/>
    </location>
</feature>
<evidence type="ECO:0000256" key="16">
    <source>
        <dbReference type="ARBA" id="ARBA00023170"/>
    </source>
</evidence>
<keyword evidence="14" id="KW-0472">Membrane</keyword>
<feature type="region of interest" description="Disordered" evidence="21">
    <location>
        <begin position="1298"/>
        <end position="1317"/>
    </location>
</feature>
<keyword evidence="9" id="KW-0430">Lectin</keyword>
<feature type="non-terminal residue" evidence="27">
    <location>
        <position position="1701"/>
    </location>
</feature>
<dbReference type="GO" id="GO:0005524">
    <property type="term" value="F:ATP binding"/>
    <property type="evidence" value="ECO:0007669"/>
    <property type="project" value="UniProtKB-KW"/>
</dbReference>
<dbReference type="InterPro" id="IPR001480">
    <property type="entry name" value="Bulb-type_lectin_dom"/>
</dbReference>
<feature type="domain" description="Apple" evidence="26">
    <location>
        <begin position="1147"/>
        <end position="1227"/>
    </location>
</feature>
<evidence type="ECO:0000256" key="19">
    <source>
        <dbReference type="ARBA" id="ARBA00048679"/>
    </source>
</evidence>
<dbReference type="Pfam" id="PF08276">
    <property type="entry name" value="PAN_2"/>
    <property type="match status" value="2"/>
</dbReference>
<evidence type="ECO:0000256" key="2">
    <source>
        <dbReference type="ARBA" id="ARBA00012513"/>
    </source>
</evidence>
<keyword evidence="5" id="KW-0597">Phosphoprotein</keyword>
<comment type="catalytic activity">
    <reaction evidence="18">
        <text>L-threonyl-[protein] + ATP = O-phospho-L-threonyl-[protein] + ADP + H(+)</text>
        <dbReference type="Rhea" id="RHEA:46608"/>
        <dbReference type="Rhea" id="RHEA-COMP:11060"/>
        <dbReference type="Rhea" id="RHEA-COMP:11605"/>
        <dbReference type="ChEBI" id="CHEBI:15378"/>
        <dbReference type="ChEBI" id="CHEBI:30013"/>
        <dbReference type="ChEBI" id="CHEBI:30616"/>
        <dbReference type="ChEBI" id="CHEBI:61977"/>
        <dbReference type="ChEBI" id="CHEBI:456216"/>
        <dbReference type="EC" id="2.7.11.1"/>
    </reaction>
</comment>
<dbReference type="Pfam" id="PF11883">
    <property type="entry name" value="DUF3403"/>
    <property type="match status" value="1"/>
</dbReference>